<comment type="similarity">
    <text evidence="2 8">Belongs to the glutamate--cysteine ligase type 1 family. Type 1 subfamily.</text>
</comment>
<dbReference type="GO" id="GO:0005829">
    <property type="term" value="C:cytosol"/>
    <property type="evidence" value="ECO:0007669"/>
    <property type="project" value="TreeGrafter"/>
</dbReference>
<evidence type="ECO:0000256" key="7">
    <source>
        <dbReference type="ARBA" id="ARBA00048819"/>
    </source>
</evidence>
<evidence type="ECO:0000256" key="8">
    <source>
        <dbReference type="HAMAP-Rule" id="MF_00578"/>
    </source>
</evidence>
<keyword evidence="12" id="KW-1185">Reference proteome</keyword>
<reference evidence="11 12" key="1">
    <citation type="submission" date="2019-04" db="EMBL/GenBank/DDBJ databases">
        <title>Salinimonas iocasae sp. nov., a halophilic bacterium isolated from the outer tube casing of tubeworms in Okinawa Trough.</title>
        <authorList>
            <person name="Zhang H."/>
            <person name="Wang H."/>
            <person name="Li C."/>
        </authorList>
    </citation>
    <scope>NUCLEOTIDE SEQUENCE [LARGE SCALE GENOMIC DNA]</scope>
    <source>
        <strain evidence="11 12">KX18D6</strain>
    </source>
</reference>
<evidence type="ECO:0000313" key="11">
    <source>
        <dbReference type="EMBL" id="QCZ94166.1"/>
    </source>
</evidence>
<feature type="domain" description="Glutamate--cysteine ligase" evidence="10">
    <location>
        <begin position="13"/>
        <end position="385"/>
    </location>
</feature>
<dbReference type="NCBIfam" id="TIGR01434">
    <property type="entry name" value="glu_cys_ligase"/>
    <property type="match status" value="1"/>
</dbReference>
<dbReference type="EC" id="6.3.2.2" evidence="8"/>
<dbReference type="Proteomes" id="UP000304912">
    <property type="component" value="Chromosome"/>
</dbReference>
<dbReference type="GO" id="GO:0004357">
    <property type="term" value="F:glutamate-cysteine ligase activity"/>
    <property type="evidence" value="ECO:0007669"/>
    <property type="project" value="UniProtKB-UniRule"/>
</dbReference>
<protein>
    <recommendedName>
        <fullName evidence="8">Glutamate--cysteine ligase</fullName>
        <ecNumber evidence="8">6.3.2.2</ecNumber>
    </recommendedName>
    <alternativeName>
        <fullName evidence="8">Gamma-ECS</fullName>
        <shortName evidence="8">GCS</shortName>
    </alternativeName>
    <alternativeName>
        <fullName evidence="8">Gamma-glutamylcysteine synthetase</fullName>
    </alternativeName>
</protein>
<evidence type="ECO:0000256" key="2">
    <source>
        <dbReference type="ARBA" id="ARBA00008772"/>
    </source>
</evidence>
<dbReference type="Pfam" id="PF04262">
    <property type="entry name" value="Glu_cys_ligase"/>
    <property type="match status" value="1"/>
</dbReference>
<evidence type="ECO:0000256" key="4">
    <source>
        <dbReference type="ARBA" id="ARBA00022684"/>
    </source>
</evidence>
<dbReference type="InterPro" id="IPR007370">
    <property type="entry name" value="Glu_cys_ligase"/>
</dbReference>
<dbReference type="UniPathway" id="UPA00142">
    <property type="reaction ID" value="UER00209"/>
</dbReference>
<evidence type="ECO:0000313" key="12">
    <source>
        <dbReference type="Proteomes" id="UP000304912"/>
    </source>
</evidence>
<evidence type="ECO:0000256" key="9">
    <source>
        <dbReference type="RuleBase" id="RU004391"/>
    </source>
</evidence>
<dbReference type="GO" id="GO:0005524">
    <property type="term" value="F:ATP binding"/>
    <property type="evidence" value="ECO:0007669"/>
    <property type="project" value="UniProtKB-KW"/>
</dbReference>
<dbReference type="GO" id="GO:0046872">
    <property type="term" value="F:metal ion binding"/>
    <property type="evidence" value="ECO:0007669"/>
    <property type="project" value="TreeGrafter"/>
</dbReference>
<evidence type="ECO:0000256" key="1">
    <source>
        <dbReference type="ARBA" id="ARBA00005006"/>
    </source>
</evidence>
<keyword evidence="3 8" id="KW-0436">Ligase</keyword>
<dbReference type="SUPFAM" id="SSF55931">
    <property type="entry name" value="Glutamine synthetase/guanido kinase"/>
    <property type="match status" value="1"/>
</dbReference>
<dbReference type="EMBL" id="CP039852">
    <property type="protein sequence ID" value="QCZ94166.1"/>
    <property type="molecule type" value="Genomic_DNA"/>
</dbReference>
<sequence length="528" mass="59706">MTVTQLNFEQRLEALNASTFIKGLAQSRRGVEREALRIEKDGTLSQKGHPEALGSALTHESITTDFSESLLEFITPPAIHAQTSIEQLQDIHKFVSDNIDGELLWPMSMPCFIEDEDSIPIANFGESNVGKMKSVYRVGLKNRYGSMMQAIAGVHYNFSFSESFWAHWAALHKQEHTQEQVAQDYFSLIRNYRRTCWLIPYLFGASPALCSSFLNNKSHKMKFEKVGKGTYYLPYATSLRMSDLGYTNAEQSALQICYNELDNYVRLLREAMQTPSTRFAGFAAGEDGNWQQLSHNILQIENELYSPIRPKQPTLSLEKPTDALVNRGVSYIEIRALDLDPFSATGISSEQMDFLDVYLLTCLMMPSEQLTPDTIAEARDNMDAVVLEGRNPELCLKEHGQSVKMRDWAKSLFEKFESVARLLDKANDTERYSQAVGTQWSKICDPDQTPSGQIMSTLLADDADNSALGLLLAKEYADTYQKLSYTHHQESDFAALAEASLKAQQDIESEDDKDFATFIRDYYAMEQA</sequence>
<keyword evidence="4 8" id="KW-0317">Glutathione biosynthesis</keyword>
<evidence type="ECO:0000259" key="10">
    <source>
        <dbReference type="Pfam" id="PF04262"/>
    </source>
</evidence>
<evidence type="ECO:0000256" key="3">
    <source>
        <dbReference type="ARBA" id="ARBA00022598"/>
    </source>
</evidence>
<comment type="catalytic activity">
    <reaction evidence="7 8 9">
        <text>L-cysteine + L-glutamate + ATP = gamma-L-glutamyl-L-cysteine + ADP + phosphate + H(+)</text>
        <dbReference type="Rhea" id="RHEA:13285"/>
        <dbReference type="ChEBI" id="CHEBI:15378"/>
        <dbReference type="ChEBI" id="CHEBI:29985"/>
        <dbReference type="ChEBI" id="CHEBI:30616"/>
        <dbReference type="ChEBI" id="CHEBI:35235"/>
        <dbReference type="ChEBI" id="CHEBI:43474"/>
        <dbReference type="ChEBI" id="CHEBI:58173"/>
        <dbReference type="ChEBI" id="CHEBI:456216"/>
        <dbReference type="EC" id="6.3.2.2"/>
    </reaction>
</comment>
<dbReference type="RefSeq" id="WP_139756907.1">
    <property type="nucleotide sequence ID" value="NZ_CP039852.1"/>
</dbReference>
<dbReference type="OrthoDB" id="9803907at2"/>
<accession>A0A5B7YFS5</accession>
<dbReference type="AlphaFoldDB" id="A0A5B7YFS5"/>
<dbReference type="InterPro" id="IPR006334">
    <property type="entry name" value="Glut_cys_ligase"/>
</dbReference>
<dbReference type="GO" id="GO:0006750">
    <property type="term" value="P:glutathione biosynthetic process"/>
    <property type="evidence" value="ECO:0007669"/>
    <property type="project" value="UniProtKB-UniRule"/>
</dbReference>
<evidence type="ECO:0000256" key="5">
    <source>
        <dbReference type="ARBA" id="ARBA00022741"/>
    </source>
</evidence>
<dbReference type="HAMAP" id="MF_00578">
    <property type="entry name" value="Glu_cys_ligase"/>
    <property type="match status" value="1"/>
</dbReference>
<keyword evidence="6 8" id="KW-0067">ATP-binding</keyword>
<organism evidence="11 12">
    <name type="scientific">Salinimonas iocasae</name>
    <dbReference type="NCBI Taxonomy" id="2572577"/>
    <lineage>
        <taxon>Bacteria</taxon>
        <taxon>Pseudomonadati</taxon>
        <taxon>Pseudomonadota</taxon>
        <taxon>Gammaproteobacteria</taxon>
        <taxon>Alteromonadales</taxon>
        <taxon>Alteromonadaceae</taxon>
        <taxon>Alteromonas/Salinimonas group</taxon>
        <taxon>Salinimonas</taxon>
    </lineage>
</organism>
<dbReference type="PANTHER" id="PTHR38761">
    <property type="entry name" value="GLUTAMATE--CYSTEINE LIGASE"/>
    <property type="match status" value="1"/>
</dbReference>
<dbReference type="PANTHER" id="PTHR38761:SF1">
    <property type="entry name" value="GLUTAMATE--CYSTEINE LIGASE"/>
    <property type="match status" value="1"/>
</dbReference>
<dbReference type="Gene3D" id="3.30.590.20">
    <property type="match status" value="1"/>
</dbReference>
<evidence type="ECO:0000256" key="6">
    <source>
        <dbReference type="ARBA" id="ARBA00022840"/>
    </source>
</evidence>
<name>A0A5B7YFS5_9ALTE</name>
<keyword evidence="5 8" id="KW-0547">Nucleotide-binding</keyword>
<dbReference type="KEGG" id="salk:FBQ74_12100"/>
<proteinExistence type="inferred from homology"/>
<comment type="pathway">
    <text evidence="1 8 9">Sulfur metabolism; glutathione biosynthesis; glutathione from L-cysteine and L-glutamate: step 1/2.</text>
</comment>
<gene>
    <name evidence="8" type="primary">gshA</name>
    <name evidence="11" type="ORF">FBQ74_12100</name>
</gene>
<dbReference type="InterPro" id="IPR014746">
    <property type="entry name" value="Gln_synth/guanido_kin_cat_dom"/>
</dbReference>